<dbReference type="PANTHER" id="PTHR33546:SF1">
    <property type="entry name" value="LARGE, MULTIFUNCTIONAL SECRETED PROTEIN"/>
    <property type="match status" value="1"/>
</dbReference>
<evidence type="ECO:0000313" key="2">
    <source>
        <dbReference type="EMBL" id="EPX56988.1"/>
    </source>
</evidence>
<feature type="domain" description="Pyrroloquinoline quinone-dependent pyranose dehydrogenase beta-propeller" evidence="1">
    <location>
        <begin position="67"/>
        <end position="282"/>
    </location>
</feature>
<dbReference type="PROSITE" id="PS51257">
    <property type="entry name" value="PROKAR_LIPOPROTEIN"/>
    <property type="match status" value="1"/>
</dbReference>
<dbReference type="Proteomes" id="UP000011682">
    <property type="component" value="Unassembled WGS sequence"/>
</dbReference>
<keyword evidence="3" id="KW-1185">Reference proteome</keyword>
<accession>S9QKH8</accession>
<evidence type="ECO:0000313" key="3">
    <source>
        <dbReference type="Proteomes" id="UP000011682"/>
    </source>
</evidence>
<evidence type="ECO:0000259" key="1">
    <source>
        <dbReference type="Pfam" id="PF22807"/>
    </source>
</evidence>
<feature type="domain" description="Pyrroloquinoline quinone-dependent pyranose dehydrogenase beta-propeller" evidence="1">
    <location>
        <begin position="318"/>
        <end position="435"/>
    </location>
</feature>
<dbReference type="Pfam" id="PF22807">
    <property type="entry name" value="TrAA12"/>
    <property type="match status" value="2"/>
</dbReference>
<organism evidence="2 3">
    <name type="scientific">Cystobacter fuscus (strain ATCC 25194 / DSM 2262 / NBRC 100088 / M29)</name>
    <dbReference type="NCBI Taxonomy" id="1242864"/>
    <lineage>
        <taxon>Bacteria</taxon>
        <taxon>Pseudomonadati</taxon>
        <taxon>Myxococcota</taxon>
        <taxon>Myxococcia</taxon>
        <taxon>Myxococcales</taxon>
        <taxon>Cystobacterineae</taxon>
        <taxon>Archangiaceae</taxon>
        <taxon>Cystobacter</taxon>
    </lineage>
</organism>
<reference evidence="2" key="1">
    <citation type="submission" date="2013-05" db="EMBL/GenBank/DDBJ databases">
        <title>Genome assembly of Cystobacter fuscus DSM 2262.</title>
        <authorList>
            <person name="Sharma G."/>
            <person name="Khatri I."/>
            <person name="Kaur C."/>
            <person name="Mayilraj S."/>
            <person name="Subramanian S."/>
        </authorList>
    </citation>
    <scope>NUCLEOTIDE SEQUENCE [LARGE SCALE GENOMIC DNA]</scope>
    <source>
        <strain evidence="2">DSM 2262</strain>
    </source>
</reference>
<dbReference type="eggNOG" id="COG2133">
    <property type="taxonomic scope" value="Bacteria"/>
</dbReference>
<sequence length="436" mass="47105">MPMNAMRAWGVAGLLGSGFLGCTHAETAPATRVTTATGTVELPAPYTTDSVRQFSKVVGWPEGKAPVAEGFTVSRYATGLVSPRNLYVTPNGDVLVAEANTELRGLMKLGAKLVGYSASQRTGPSANRITLLRDADHDGVPETRTVFLSGLNQPFGMWVLGDSFYVANTDALWRYPYRPGDTAITGEGKKILELPAGGYNNHWTRNLLGNPEGTKLYVSVGSGSNVGEHGLSNEVRRANVLELNPDGSGERIYASGLRNPVGLRFAPGTRVLWTAVNERDELGDELVPDYLTHVEDGGFYGWPFSYFGAHLDPRVKEQDPERVKRALVPDVPLGSHTASLGLAFNEGTMFPERFRGGAFIGQHGSWNRSKLSGYQVVFVPFSNGQPTGAPEPFLTGFIQDVDKREVHGRPVGVTFLPDGALLVADDAGDTVWRVSR</sequence>
<gene>
    <name evidence="2" type="ORF">D187_006742</name>
</gene>
<dbReference type="SUPFAM" id="SSF50952">
    <property type="entry name" value="Soluble quinoprotein glucose dehydrogenase"/>
    <property type="match status" value="1"/>
</dbReference>
<dbReference type="PANTHER" id="PTHR33546">
    <property type="entry name" value="LARGE, MULTIFUNCTIONAL SECRETED PROTEIN-RELATED"/>
    <property type="match status" value="1"/>
</dbReference>
<name>S9QKH8_CYSF2</name>
<protein>
    <submittedName>
        <fullName evidence="2">L-sorbosone dehydrogenase</fullName>
    </submittedName>
</protein>
<dbReference type="AlphaFoldDB" id="S9QKH8"/>
<dbReference type="Gene3D" id="2.120.10.30">
    <property type="entry name" value="TolB, C-terminal domain"/>
    <property type="match status" value="1"/>
</dbReference>
<proteinExistence type="predicted"/>
<dbReference type="InterPro" id="IPR011042">
    <property type="entry name" value="6-blade_b-propeller_TolB-like"/>
</dbReference>
<dbReference type="InterPro" id="IPR011041">
    <property type="entry name" value="Quinoprot_gluc/sorb_DH_b-prop"/>
</dbReference>
<dbReference type="EMBL" id="ANAH02000064">
    <property type="protein sequence ID" value="EPX56988.1"/>
    <property type="molecule type" value="Genomic_DNA"/>
</dbReference>
<dbReference type="InterPro" id="IPR054539">
    <property type="entry name" value="Beta-prop_PDH"/>
</dbReference>
<comment type="caution">
    <text evidence="2">The sequence shown here is derived from an EMBL/GenBank/DDBJ whole genome shotgun (WGS) entry which is preliminary data.</text>
</comment>